<sequence>MPLLRRSSVLVLSALLVLGCAAARPTDAAPVPDDPLEALPEMPAVARPAPFELERAMGADCTGPGERTSIGSRVLLREQCKGPMPRHMARAWRAIAPLLPWAPPVPGDGRFARVIYRVVPGFGARADVVVDLGATQEYLVLRSFEGRRPGDTVYAVWTHFCEYSQTDCPEAAYGRRVFRLDAGGQARDVTAEVMPPAPKPDALDLRMLEEHTGSGPGEEISKLGDVPTTRWVAEYDPENPPPRRYRRFSPDDGLGHFGFVTWNGERFELRERVPRALWPCALSYLGRCYASDDVPPKSPWIENDTESRRDD</sequence>
<organism evidence="3 4">
    <name type="scientific">Vulcaniibacterium thermophilum</name>
    <dbReference type="NCBI Taxonomy" id="1169913"/>
    <lineage>
        <taxon>Bacteria</taxon>
        <taxon>Pseudomonadati</taxon>
        <taxon>Pseudomonadota</taxon>
        <taxon>Gammaproteobacteria</taxon>
        <taxon>Lysobacterales</taxon>
        <taxon>Lysobacteraceae</taxon>
        <taxon>Vulcaniibacterium</taxon>
    </lineage>
</organism>
<dbReference type="PROSITE" id="PS51257">
    <property type="entry name" value="PROKAR_LIPOPROTEIN"/>
    <property type="match status" value="1"/>
</dbReference>
<dbReference type="EMBL" id="BNCF01000010">
    <property type="protein sequence ID" value="GHE37365.1"/>
    <property type="molecule type" value="Genomic_DNA"/>
</dbReference>
<evidence type="ECO:0008006" key="5">
    <source>
        <dbReference type="Google" id="ProtNLM"/>
    </source>
</evidence>
<keyword evidence="4" id="KW-1185">Reference proteome</keyword>
<dbReference type="OrthoDB" id="6047103at2"/>
<feature type="chain" id="PRO_5036987883" description="Secreted protein" evidence="2">
    <location>
        <begin position="29"/>
        <end position="311"/>
    </location>
</feature>
<evidence type="ECO:0000313" key="4">
    <source>
        <dbReference type="Proteomes" id="UP000636453"/>
    </source>
</evidence>
<keyword evidence="2" id="KW-0732">Signal</keyword>
<gene>
    <name evidence="3" type="ORF">GCM10007167_19390</name>
</gene>
<dbReference type="Proteomes" id="UP000636453">
    <property type="component" value="Unassembled WGS sequence"/>
</dbReference>
<feature type="signal peptide" evidence="2">
    <location>
        <begin position="1"/>
        <end position="28"/>
    </location>
</feature>
<dbReference type="RefSeq" id="WP_146473861.1">
    <property type="nucleotide sequence ID" value="NZ_BNCF01000010.1"/>
</dbReference>
<evidence type="ECO:0000256" key="1">
    <source>
        <dbReference type="SAM" id="MobiDB-lite"/>
    </source>
</evidence>
<dbReference type="AlphaFoldDB" id="A0A918Z5W1"/>
<reference evidence="3" key="1">
    <citation type="journal article" date="2014" name="Int. J. Syst. Evol. Microbiol.">
        <title>Complete genome sequence of Corynebacterium casei LMG S-19264T (=DSM 44701T), isolated from a smear-ripened cheese.</title>
        <authorList>
            <consortium name="US DOE Joint Genome Institute (JGI-PGF)"/>
            <person name="Walter F."/>
            <person name="Albersmeier A."/>
            <person name="Kalinowski J."/>
            <person name="Ruckert C."/>
        </authorList>
    </citation>
    <scope>NUCLEOTIDE SEQUENCE</scope>
    <source>
        <strain evidence="3">KCTC 32020</strain>
    </source>
</reference>
<reference evidence="3" key="2">
    <citation type="submission" date="2020-09" db="EMBL/GenBank/DDBJ databases">
        <authorList>
            <person name="Sun Q."/>
            <person name="Kim S."/>
        </authorList>
    </citation>
    <scope>NUCLEOTIDE SEQUENCE</scope>
    <source>
        <strain evidence="3">KCTC 32020</strain>
    </source>
</reference>
<comment type="caution">
    <text evidence="3">The sequence shown here is derived from an EMBL/GenBank/DDBJ whole genome shotgun (WGS) entry which is preliminary data.</text>
</comment>
<accession>A0A918Z5W1</accession>
<proteinExistence type="predicted"/>
<evidence type="ECO:0000313" key="3">
    <source>
        <dbReference type="EMBL" id="GHE37365.1"/>
    </source>
</evidence>
<name>A0A918Z5W1_9GAMM</name>
<feature type="region of interest" description="Disordered" evidence="1">
    <location>
        <begin position="292"/>
        <end position="311"/>
    </location>
</feature>
<evidence type="ECO:0000256" key="2">
    <source>
        <dbReference type="SAM" id="SignalP"/>
    </source>
</evidence>
<protein>
    <recommendedName>
        <fullName evidence="5">Secreted protein</fullName>
    </recommendedName>
</protein>